<dbReference type="InterPro" id="IPR050763">
    <property type="entry name" value="ABC_transporter_ATP-binding"/>
</dbReference>
<evidence type="ECO:0000313" key="6">
    <source>
        <dbReference type="Proteomes" id="UP000246964"/>
    </source>
</evidence>
<gene>
    <name evidence="5" type="ORF">DET45_1058</name>
</gene>
<keyword evidence="6" id="KW-1185">Reference proteome</keyword>
<dbReference type="OrthoDB" id="9778547at2"/>
<proteinExistence type="predicted"/>
<feature type="domain" description="ABC transporter" evidence="4">
    <location>
        <begin position="3"/>
        <end position="234"/>
    </location>
</feature>
<reference evidence="5 6" key="1">
    <citation type="submission" date="2018-05" db="EMBL/GenBank/DDBJ databases">
        <title>Freshwater and sediment microbial communities from various areas in North America, analyzing microbe dynamics in response to fracking.</title>
        <authorList>
            <person name="Lamendella R."/>
        </authorList>
    </citation>
    <scope>NUCLEOTIDE SEQUENCE [LARGE SCALE GENOMIC DNA]</scope>
    <source>
        <strain evidence="5 6">125B1</strain>
    </source>
</reference>
<keyword evidence="3 5" id="KW-0067">ATP-binding</keyword>
<evidence type="ECO:0000256" key="2">
    <source>
        <dbReference type="ARBA" id="ARBA00022741"/>
    </source>
</evidence>
<dbReference type="Proteomes" id="UP000246964">
    <property type="component" value="Unassembled WGS sequence"/>
</dbReference>
<comment type="caution">
    <text evidence="5">The sequence shown here is derived from an EMBL/GenBank/DDBJ whole genome shotgun (WGS) entry which is preliminary data.</text>
</comment>
<dbReference type="PANTHER" id="PTHR42711:SF16">
    <property type="entry name" value="ABC TRANSPORTER ATP-BINDING PROTEIN"/>
    <property type="match status" value="1"/>
</dbReference>
<dbReference type="Pfam" id="PF00005">
    <property type="entry name" value="ABC_tran"/>
    <property type="match status" value="1"/>
</dbReference>
<dbReference type="GO" id="GO:0005524">
    <property type="term" value="F:ATP binding"/>
    <property type="evidence" value="ECO:0007669"/>
    <property type="project" value="UniProtKB-KW"/>
</dbReference>
<dbReference type="Gene3D" id="3.40.50.300">
    <property type="entry name" value="P-loop containing nucleotide triphosphate hydrolases"/>
    <property type="match status" value="1"/>
</dbReference>
<dbReference type="InterPro" id="IPR003593">
    <property type="entry name" value="AAA+_ATPase"/>
</dbReference>
<evidence type="ECO:0000256" key="1">
    <source>
        <dbReference type="ARBA" id="ARBA00022448"/>
    </source>
</evidence>
<dbReference type="InterPro" id="IPR027417">
    <property type="entry name" value="P-loop_NTPase"/>
</dbReference>
<sequence>MQIKVEQVVKDYATVRAVDAVSLTAVGGEILALLGPNGAGKSSLVRMMVGLTRPDSGSIHYFSDANRGQAAQLQTSDFGYLPEDRGLYQDRTLLDNLRYIASLRGLPKATAAANIDHWLARFSLTERAKEPMRQLSKGNQQKVQLIATLLHHPKLVVLDEPFSGLDPVNQEFVLTVLDELKRQGCTVILSAHQMALVERMADKLVLMNKGRVIAQGSLAEVRKQLQQQHSLEVAFTQPVTIPQLQALVGVTQVTQVDEYSYRLVCTEQLVAADLLQQLQQLAPVKQFSPQQQNLHELYLQAVQA</sequence>
<dbReference type="GO" id="GO:0016887">
    <property type="term" value="F:ATP hydrolysis activity"/>
    <property type="evidence" value="ECO:0007669"/>
    <property type="project" value="InterPro"/>
</dbReference>
<name>A0A317QB71_9GAMM</name>
<keyword evidence="2" id="KW-0547">Nucleotide-binding</keyword>
<dbReference type="PROSITE" id="PS00211">
    <property type="entry name" value="ABC_TRANSPORTER_1"/>
    <property type="match status" value="1"/>
</dbReference>
<dbReference type="InterPro" id="IPR017871">
    <property type="entry name" value="ABC_transporter-like_CS"/>
</dbReference>
<evidence type="ECO:0000256" key="3">
    <source>
        <dbReference type="ARBA" id="ARBA00022840"/>
    </source>
</evidence>
<evidence type="ECO:0000313" key="5">
    <source>
        <dbReference type="EMBL" id="PWW13663.1"/>
    </source>
</evidence>
<dbReference type="RefSeq" id="WP_110075647.1">
    <property type="nucleotide sequence ID" value="NZ_QGTT01000005.1"/>
</dbReference>
<protein>
    <submittedName>
        <fullName evidence="5">ABC-2 type transport system ATP-binding protein</fullName>
    </submittedName>
</protein>
<dbReference type="PROSITE" id="PS50893">
    <property type="entry name" value="ABC_TRANSPORTER_2"/>
    <property type="match status" value="1"/>
</dbReference>
<accession>A0A317QB71</accession>
<dbReference type="InterPro" id="IPR025302">
    <property type="entry name" value="DrrA1/2-like_C"/>
</dbReference>
<dbReference type="Pfam" id="PF13732">
    <property type="entry name" value="DrrA1-3_C"/>
    <property type="match status" value="1"/>
</dbReference>
<dbReference type="AlphaFoldDB" id="A0A317QB71"/>
<dbReference type="InterPro" id="IPR003439">
    <property type="entry name" value="ABC_transporter-like_ATP-bd"/>
</dbReference>
<dbReference type="EMBL" id="QGTT01000005">
    <property type="protein sequence ID" value="PWW13663.1"/>
    <property type="molecule type" value="Genomic_DNA"/>
</dbReference>
<dbReference type="SMART" id="SM00382">
    <property type="entry name" value="AAA"/>
    <property type="match status" value="1"/>
</dbReference>
<dbReference type="SUPFAM" id="SSF52540">
    <property type="entry name" value="P-loop containing nucleoside triphosphate hydrolases"/>
    <property type="match status" value="1"/>
</dbReference>
<organism evidence="5 6">
    <name type="scientific">Pseudidiomarina maritima</name>
    <dbReference type="NCBI Taxonomy" id="519453"/>
    <lineage>
        <taxon>Bacteria</taxon>
        <taxon>Pseudomonadati</taxon>
        <taxon>Pseudomonadota</taxon>
        <taxon>Gammaproteobacteria</taxon>
        <taxon>Alteromonadales</taxon>
        <taxon>Idiomarinaceae</taxon>
        <taxon>Pseudidiomarina</taxon>
    </lineage>
</organism>
<keyword evidence="1" id="KW-0813">Transport</keyword>
<dbReference type="PANTHER" id="PTHR42711">
    <property type="entry name" value="ABC TRANSPORTER ATP-BINDING PROTEIN"/>
    <property type="match status" value="1"/>
</dbReference>
<evidence type="ECO:0000259" key="4">
    <source>
        <dbReference type="PROSITE" id="PS50893"/>
    </source>
</evidence>